<gene>
    <name evidence="1" type="ORF">QMA06_02280</name>
</gene>
<organism evidence="1 2">
    <name type="scientific">Winogradskyella bathintestinalis</name>
    <dbReference type="NCBI Taxonomy" id="3035208"/>
    <lineage>
        <taxon>Bacteria</taxon>
        <taxon>Pseudomonadati</taxon>
        <taxon>Bacteroidota</taxon>
        <taxon>Flavobacteriia</taxon>
        <taxon>Flavobacteriales</taxon>
        <taxon>Flavobacteriaceae</taxon>
        <taxon>Winogradskyella</taxon>
    </lineage>
</organism>
<dbReference type="EMBL" id="JASDDK010000001">
    <property type="protein sequence ID" value="MDN3491532.1"/>
    <property type="molecule type" value="Genomic_DNA"/>
</dbReference>
<accession>A0ABT7ZR85</accession>
<sequence length="74" mass="8527">MNTKFYIEMNYICPKCANTTYEISEMRATGGTWSKIFDVQNKKFSSVTCKKCSYTEFYKAKTGALSNIFDLFTS</sequence>
<dbReference type="InterPro" id="IPR018652">
    <property type="entry name" value="DUF2082_NA-bd_Znr"/>
</dbReference>
<dbReference type="Pfam" id="PF09855">
    <property type="entry name" value="Zn_ribbon_13"/>
    <property type="match status" value="1"/>
</dbReference>
<protein>
    <submittedName>
        <fullName evidence="1">Zinc ribbon domain-containing protein</fullName>
    </submittedName>
</protein>
<dbReference type="RefSeq" id="WP_290205231.1">
    <property type="nucleotide sequence ID" value="NZ_JASDDK010000001.1"/>
</dbReference>
<keyword evidence="2" id="KW-1185">Reference proteome</keyword>
<proteinExistence type="predicted"/>
<comment type="caution">
    <text evidence="1">The sequence shown here is derived from an EMBL/GenBank/DDBJ whole genome shotgun (WGS) entry which is preliminary data.</text>
</comment>
<dbReference type="Proteomes" id="UP001231197">
    <property type="component" value="Unassembled WGS sequence"/>
</dbReference>
<name>A0ABT7ZR85_9FLAO</name>
<reference evidence="1 2" key="1">
    <citation type="journal article" date="2023" name="Int. J. Syst. Evol. Microbiol.">
        <title>Winogradskyella bathintestinalis sp. nov., isolated from the intestine of the deep-sea loosejaw dragonfish, Malacosteus niger.</title>
        <authorList>
            <person name="Uniacke-Lowe S."/>
            <person name="Johnson C.N."/>
            <person name="Stanton C."/>
            <person name="Hill C."/>
            <person name="Ross P."/>
        </authorList>
    </citation>
    <scope>NUCLEOTIDE SEQUENCE [LARGE SCALE GENOMIC DNA]</scope>
    <source>
        <strain evidence="1 2">APC 3343</strain>
    </source>
</reference>
<evidence type="ECO:0000313" key="1">
    <source>
        <dbReference type="EMBL" id="MDN3491532.1"/>
    </source>
</evidence>
<evidence type="ECO:0000313" key="2">
    <source>
        <dbReference type="Proteomes" id="UP001231197"/>
    </source>
</evidence>